<dbReference type="PANTHER" id="PTHR15032">
    <property type="entry name" value="N-ACYL-PHOSPHATIDYLETHANOLAMINE-HYDROLYZING PHOSPHOLIPASE D"/>
    <property type="match status" value="1"/>
</dbReference>
<sequence length="333" mass="37817">MSERPPHHGPDGRFRIPWPLVHPDRTRNGGVLRWQRERMMQKRAPDPRPEQLPPGTPEVARPRAAAEEVRITWIGHATFLVQMGGLNLLTDPHFSERASPFQFMGPRRFVPPAVDFDALPPIDAVLLSHDHYDHLDAPTVKRLHRKYGTALTWIAPLGHAEWLAGARIRHNVHDVDWWDSVELRGPAGPVSVTCAPAQHWTRRTLREFNNRLWGSFAIRSATRAVYFGGDSGYFRGYPEIGARLGPFDAVLMPIGAYDPRWFMAPAHMDPEEAVQSYREMGGGGVFIPMHWGTFRLTDEDPLEPPIRLHKAWEDSGLPPDDLRVLRHGDTVIL</sequence>
<dbReference type="Gene3D" id="3.60.15.10">
    <property type="entry name" value="Ribonuclease Z/Hydroxyacylglutathione hydrolase-like"/>
    <property type="match status" value="1"/>
</dbReference>
<name>A0A841GZM4_9BACT</name>
<feature type="compositionally biased region" description="Basic and acidic residues" evidence="1">
    <location>
        <begin position="1"/>
        <end position="14"/>
    </location>
</feature>
<dbReference type="EC" id="3.1.4.54" evidence="3"/>
<proteinExistence type="predicted"/>
<dbReference type="GO" id="GO:0008270">
    <property type="term" value="F:zinc ion binding"/>
    <property type="evidence" value="ECO:0007669"/>
    <property type="project" value="InterPro"/>
</dbReference>
<feature type="compositionally biased region" description="Basic and acidic residues" evidence="1">
    <location>
        <begin position="40"/>
        <end position="49"/>
    </location>
</feature>
<reference evidence="3 4" key="1">
    <citation type="submission" date="2020-08" db="EMBL/GenBank/DDBJ databases">
        <title>Genomic Encyclopedia of Type Strains, Phase IV (KMG-IV): sequencing the most valuable type-strain genomes for metagenomic binning, comparative biology and taxonomic classification.</title>
        <authorList>
            <person name="Goeker M."/>
        </authorList>
    </citation>
    <scope>NUCLEOTIDE SEQUENCE [LARGE SCALE GENOMIC DNA]</scope>
    <source>
        <strain evidence="3 4">DSM 29007</strain>
    </source>
</reference>
<dbReference type="SUPFAM" id="SSF56281">
    <property type="entry name" value="Metallo-hydrolase/oxidoreductase"/>
    <property type="match status" value="1"/>
</dbReference>
<feature type="region of interest" description="Disordered" evidence="1">
    <location>
        <begin position="40"/>
        <end position="61"/>
    </location>
</feature>
<dbReference type="PANTHER" id="PTHR15032:SF4">
    <property type="entry name" value="N-ACYL-PHOSPHATIDYLETHANOLAMINE-HYDROLYZING PHOSPHOLIPASE D"/>
    <property type="match status" value="1"/>
</dbReference>
<organism evidence="3 4">
    <name type="scientific">Longimicrobium terrae</name>
    <dbReference type="NCBI Taxonomy" id="1639882"/>
    <lineage>
        <taxon>Bacteria</taxon>
        <taxon>Pseudomonadati</taxon>
        <taxon>Gemmatimonadota</taxon>
        <taxon>Longimicrobiia</taxon>
        <taxon>Longimicrobiales</taxon>
        <taxon>Longimicrobiaceae</taxon>
        <taxon>Longimicrobium</taxon>
    </lineage>
</organism>
<dbReference type="RefSeq" id="WP_170033971.1">
    <property type="nucleotide sequence ID" value="NZ_JABDTL010000001.1"/>
</dbReference>
<dbReference type="InterPro" id="IPR001279">
    <property type="entry name" value="Metallo-B-lactamas"/>
</dbReference>
<dbReference type="Pfam" id="PF12706">
    <property type="entry name" value="Lactamase_B_2"/>
    <property type="match status" value="1"/>
</dbReference>
<dbReference type="InterPro" id="IPR024884">
    <property type="entry name" value="NAPE-PLD"/>
</dbReference>
<keyword evidence="4" id="KW-1185">Reference proteome</keyword>
<protein>
    <submittedName>
        <fullName evidence="3">N-acyl-phosphatidylethanolamine-hydrolyzing phospholipase D</fullName>
        <ecNumber evidence="3">3.1.4.54</ecNumber>
    </submittedName>
</protein>
<evidence type="ECO:0000256" key="1">
    <source>
        <dbReference type="SAM" id="MobiDB-lite"/>
    </source>
</evidence>
<dbReference type="AlphaFoldDB" id="A0A841GZM4"/>
<dbReference type="PIRSF" id="PIRSF038896">
    <property type="entry name" value="NAPE-PLD"/>
    <property type="match status" value="1"/>
</dbReference>
<dbReference type="Proteomes" id="UP000582837">
    <property type="component" value="Unassembled WGS sequence"/>
</dbReference>
<feature type="domain" description="Metallo-beta-lactamase" evidence="2">
    <location>
        <begin position="87"/>
        <end position="291"/>
    </location>
</feature>
<dbReference type="EMBL" id="JACHIA010000007">
    <property type="protein sequence ID" value="MBB6071251.1"/>
    <property type="molecule type" value="Genomic_DNA"/>
</dbReference>
<comment type="caution">
    <text evidence="3">The sequence shown here is derived from an EMBL/GenBank/DDBJ whole genome shotgun (WGS) entry which is preliminary data.</text>
</comment>
<gene>
    <name evidence="3" type="ORF">HNQ61_002875</name>
</gene>
<feature type="region of interest" description="Disordered" evidence="1">
    <location>
        <begin position="1"/>
        <end position="21"/>
    </location>
</feature>
<dbReference type="GO" id="GO:0070290">
    <property type="term" value="F:N-acylphosphatidylethanolamine-specific phospholipase D activity"/>
    <property type="evidence" value="ECO:0007669"/>
    <property type="project" value="UniProtKB-EC"/>
</dbReference>
<keyword evidence="3" id="KW-0378">Hydrolase</keyword>
<dbReference type="InterPro" id="IPR036866">
    <property type="entry name" value="RibonucZ/Hydroxyglut_hydro"/>
</dbReference>
<evidence type="ECO:0000313" key="3">
    <source>
        <dbReference type="EMBL" id="MBB6071251.1"/>
    </source>
</evidence>
<accession>A0A841GZM4</accession>
<evidence type="ECO:0000313" key="4">
    <source>
        <dbReference type="Proteomes" id="UP000582837"/>
    </source>
</evidence>
<dbReference type="GO" id="GO:0005737">
    <property type="term" value="C:cytoplasm"/>
    <property type="evidence" value="ECO:0007669"/>
    <property type="project" value="TreeGrafter"/>
</dbReference>
<evidence type="ECO:0000259" key="2">
    <source>
        <dbReference type="Pfam" id="PF12706"/>
    </source>
</evidence>